<name>A0A9X8EJ63_PSEPU</name>
<accession>A0A9X8EJ63</accession>
<organism evidence="2 3">
    <name type="scientific">Pseudomonas putida</name>
    <name type="common">Arthrobacter siderocapsulatus</name>
    <dbReference type="NCBI Taxonomy" id="303"/>
    <lineage>
        <taxon>Bacteria</taxon>
        <taxon>Pseudomonadati</taxon>
        <taxon>Pseudomonadota</taxon>
        <taxon>Gammaproteobacteria</taxon>
        <taxon>Pseudomonadales</taxon>
        <taxon>Pseudomonadaceae</taxon>
        <taxon>Pseudomonas</taxon>
    </lineage>
</organism>
<dbReference type="RefSeq" id="WP_123752385.1">
    <property type="nucleotide sequence ID" value="NZ_RJUR01000011.1"/>
</dbReference>
<evidence type="ECO:0000313" key="2">
    <source>
        <dbReference type="EMBL" id="ROQ52945.1"/>
    </source>
</evidence>
<protein>
    <submittedName>
        <fullName evidence="2">NAD(P)/FAD-binding protein YdhS</fullName>
    </submittedName>
</protein>
<feature type="domain" description="FAD-dependent urate hydroxylase HpyO/Asp monooxygenase CreE-like FAD/NAD(P)-binding" evidence="1">
    <location>
        <begin position="4"/>
        <end position="157"/>
    </location>
</feature>
<dbReference type="Gene3D" id="3.50.50.60">
    <property type="entry name" value="FAD/NAD(P)-binding domain"/>
    <property type="match status" value="1"/>
</dbReference>
<evidence type="ECO:0000259" key="1">
    <source>
        <dbReference type="Pfam" id="PF13454"/>
    </source>
</evidence>
<gene>
    <name evidence="2" type="ORF">EDF85_0695</name>
</gene>
<dbReference type="InterPro" id="IPR038732">
    <property type="entry name" value="HpyO/CreE_NAD-binding"/>
</dbReference>
<proteinExistence type="predicted"/>
<dbReference type="AlphaFoldDB" id="A0A9X8EJ63"/>
<dbReference type="InterPro" id="IPR052189">
    <property type="entry name" value="L-asp_N-monooxygenase_NS-form"/>
</dbReference>
<dbReference type="InterPro" id="IPR036188">
    <property type="entry name" value="FAD/NAD-bd_sf"/>
</dbReference>
<dbReference type="EMBL" id="RJUR01000011">
    <property type="protein sequence ID" value="ROQ52945.1"/>
    <property type="molecule type" value="Genomic_DNA"/>
</dbReference>
<dbReference type="Pfam" id="PF13454">
    <property type="entry name" value="NAD_binding_9"/>
    <property type="match status" value="1"/>
</dbReference>
<comment type="caution">
    <text evidence="2">The sequence shown here is derived from an EMBL/GenBank/DDBJ whole genome shotgun (WGS) entry which is preliminary data.</text>
</comment>
<dbReference type="PANTHER" id="PTHR40254:SF1">
    <property type="entry name" value="BLR0577 PROTEIN"/>
    <property type="match status" value="1"/>
</dbReference>
<reference evidence="2 3" key="1">
    <citation type="submission" date="2018-11" db="EMBL/GenBank/DDBJ databases">
        <title>Genomic analyses of the natural microbiome of Caenorhabditis elegans.</title>
        <authorList>
            <person name="Samuel B."/>
        </authorList>
    </citation>
    <scope>NUCLEOTIDE SEQUENCE [LARGE SCALE GENOMIC DNA]</scope>
    <source>
        <strain evidence="2 3">BIGb0473</strain>
    </source>
</reference>
<evidence type="ECO:0000313" key="3">
    <source>
        <dbReference type="Proteomes" id="UP000269115"/>
    </source>
</evidence>
<sequence>MKIAIVGAGCSAVLLCKELARQGHDAAVSEITVYETTGHFGPGLPYGQATTTPEFILNMATSTLGTDVEHAYGFLKWLKAQPGCETTDLNDYVSRRQMGQYLVKELELARHTLARFNIQLRTLAQTVIDVKAERPGYTVTTAQGDERFDNVVLAVGHLKKQTPYPDLAHYYANPYHDLERLKTQVRPGATVGILGTKLTAVDMALMLSGLGAGHVAIYSNSGRIPLVRGAVLDNPVGTQRRLPERVSISGFLNSFRHMRSFSAEYKGLFAPLEPLERLQREIQAAAHVRDWQIWLDATKTWIDEFWTRLDTVQKRRFQRKYQGLWMSYRHPMPLDNALKLEALIKAGRVSIHRGYKATRADAQGNILIDLSGQTLSVDYAIDATGFAGNLARLDSPLIENLLDRGLIRQNSHGGIAINPTTHLIDGQRGVYAIGPLTQGSLFYVSAIERLAVHARNLVTHLMTNNRRVQPSLSSLQQ</sequence>
<dbReference type="SUPFAM" id="SSF51905">
    <property type="entry name" value="FAD/NAD(P)-binding domain"/>
    <property type="match status" value="1"/>
</dbReference>
<dbReference type="Proteomes" id="UP000269115">
    <property type="component" value="Unassembled WGS sequence"/>
</dbReference>
<dbReference type="PANTHER" id="PTHR40254">
    <property type="entry name" value="BLR0577 PROTEIN"/>
    <property type="match status" value="1"/>
</dbReference>